<evidence type="ECO:0000313" key="2">
    <source>
        <dbReference type="EnsemblMetazoa" id="AMEM008575-PA"/>
    </source>
</evidence>
<accession>A0A182V488</accession>
<dbReference type="Proteomes" id="UP000075903">
    <property type="component" value="Unassembled WGS sequence"/>
</dbReference>
<protein>
    <submittedName>
        <fullName evidence="2">Uncharacterized protein</fullName>
    </submittedName>
</protein>
<proteinExistence type="predicted"/>
<feature type="region of interest" description="Disordered" evidence="1">
    <location>
        <begin position="186"/>
        <end position="207"/>
    </location>
</feature>
<organism evidence="2 3">
    <name type="scientific">Anopheles merus</name>
    <name type="common">Mosquito</name>
    <dbReference type="NCBI Taxonomy" id="30066"/>
    <lineage>
        <taxon>Eukaryota</taxon>
        <taxon>Metazoa</taxon>
        <taxon>Ecdysozoa</taxon>
        <taxon>Arthropoda</taxon>
        <taxon>Hexapoda</taxon>
        <taxon>Insecta</taxon>
        <taxon>Pterygota</taxon>
        <taxon>Neoptera</taxon>
        <taxon>Endopterygota</taxon>
        <taxon>Diptera</taxon>
        <taxon>Nematocera</taxon>
        <taxon>Culicoidea</taxon>
        <taxon>Culicidae</taxon>
        <taxon>Anophelinae</taxon>
        <taxon>Anopheles</taxon>
    </lineage>
</organism>
<dbReference type="EnsemblMetazoa" id="AMEM008575-RA">
    <property type="protein sequence ID" value="AMEM008575-PA"/>
    <property type="gene ID" value="AMEM008575"/>
</dbReference>
<evidence type="ECO:0000313" key="3">
    <source>
        <dbReference type="Proteomes" id="UP000075903"/>
    </source>
</evidence>
<reference evidence="2" key="1">
    <citation type="submission" date="2020-05" db="UniProtKB">
        <authorList>
            <consortium name="EnsemblMetazoa"/>
        </authorList>
    </citation>
    <scope>IDENTIFICATION</scope>
    <source>
        <strain evidence="2">MAF</strain>
    </source>
</reference>
<dbReference type="VEuPathDB" id="VectorBase:AMEM008575"/>
<name>A0A182V488_ANOME</name>
<feature type="compositionally biased region" description="Low complexity" evidence="1">
    <location>
        <begin position="195"/>
        <end position="207"/>
    </location>
</feature>
<evidence type="ECO:0000256" key="1">
    <source>
        <dbReference type="SAM" id="MobiDB-lite"/>
    </source>
</evidence>
<dbReference type="AlphaFoldDB" id="A0A182V488"/>
<sequence length="207" mass="22214">MEWAGMLERAGTGEAKTRGLLAALLYLPYHDAGTLQPLQMEPVEPVGEPDARLVPVQPVQVDAGAAPVPPAGRRPVRTVHIAVLVVVLVVRRELHAQIVRELVAERAGVDAELLQPIARAQRRSPLNDSATNAISCGTATVSRWISSSPSQYSVPMSPNPSRYFSQLRLKLTNPSNRFWITIQPPSSKSWSQYTSSGSPGPAGPAAG</sequence>
<keyword evidence="3" id="KW-1185">Reference proteome</keyword>